<gene>
    <name evidence="3" type="ORF">Fuma_00819</name>
</gene>
<name>A0A1P8WB27_9PLAN</name>
<reference evidence="3 4" key="1">
    <citation type="journal article" date="2016" name="Front. Microbiol.">
        <title>Fuerstia marisgermanicae gen. nov., sp. nov., an Unusual Member of the Phylum Planctomycetes from the German Wadden Sea.</title>
        <authorList>
            <person name="Kohn T."/>
            <person name="Heuer A."/>
            <person name="Jogler M."/>
            <person name="Vollmers J."/>
            <person name="Boedeker C."/>
            <person name="Bunk B."/>
            <person name="Rast P."/>
            <person name="Borchert D."/>
            <person name="Glockner I."/>
            <person name="Freese H.M."/>
            <person name="Klenk H.P."/>
            <person name="Overmann J."/>
            <person name="Kaster A.K."/>
            <person name="Rohde M."/>
            <person name="Wiegand S."/>
            <person name="Jogler C."/>
        </authorList>
    </citation>
    <scope>NUCLEOTIDE SEQUENCE [LARGE SCALE GENOMIC DNA]</scope>
    <source>
        <strain evidence="3 4">NH11</strain>
    </source>
</reference>
<evidence type="ECO:0000313" key="4">
    <source>
        <dbReference type="Proteomes" id="UP000187735"/>
    </source>
</evidence>
<keyword evidence="1" id="KW-0472">Membrane</keyword>
<accession>A0A1P8WB27</accession>
<keyword evidence="4" id="KW-1185">Reference proteome</keyword>
<dbReference type="Pfam" id="PF07584">
    <property type="entry name" value="BatA"/>
    <property type="match status" value="1"/>
</dbReference>
<dbReference type="PANTHER" id="PTHR37464">
    <property type="entry name" value="BLL2463 PROTEIN"/>
    <property type="match status" value="1"/>
</dbReference>
<protein>
    <recommendedName>
        <fullName evidence="2">Aerotolerance regulator N-terminal domain-containing protein</fullName>
    </recommendedName>
</protein>
<keyword evidence="1" id="KW-0812">Transmembrane</keyword>
<dbReference type="KEGG" id="fmr:Fuma_00819"/>
<keyword evidence="1" id="KW-1133">Transmembrane helix</keyword>
<evidence type="ECO:0000313" key="3">
    <source>
        <dbReference type="EMBL" id="APZ91233.1"/>
    </source>
</evidence>
<evidence type="ECO:0000256" key="1">
    <source>
        <dbReference type="SAM" id="Phobius"/>
    </source>
</evidence>
<dbReference type="Proteomes" id="UP000187735">
    <property type="component" value="Chromosome"/>
</dbReference>
<dbReference type="NCBIfam" id="TIGR02226">
    <property type="entry name" value="two_anch"/>
    <property type="match status" value="1"/>
</dbReference>
<feature type="transmembrane region" description="Helical" evidence="1">
    <location>
        <begin position="53"/>
        <end position="73"/>
    </location>
</feature>
<dbReference type="PANTHER" id="PTHR37464:SF1">
    <property type="entry name" value="BLL2463 PROTEIN"/>
    <property type="match status" value="1"/>
</dbReference>
<dbReference type="STRING" id="1891926.Fuma_00819"/>
<sequence>MSFLQPALLFALPLIALPILIHLINQNRHKTINWAATMFLLQAKRMARGMARLRYLLLLLARMLAVAGLIFALSRPMAGGWLGLTSSNTPDMTIVVLDRSVSMEEQNPNTSQSKRSTALSKLIDLVKKTESNTKLVLFDSATKQPVEISSVEELAELPEAGPTATMSDIPALMQQVSEYMDTNETGRTDVWICSDLRRNDWNPTAGRWESVRKELAARDGVRLFLLTYPDIAEDNLAVAVSGVHRRESLEGAELVMDIRITRSGAADEPKPIELVVVIDGARSRLDLEMTGSQLVRNGHSIPLDKDAKQGWGRVELPRDSNLADNTYNFVYAEPAVRKTVIVSDDDRAAEMFRIATRTPVDSSLIYESEILPSASSNAIAWEETALVVWQAPLPDGLLAKQLEDFVNSGRSVIFFPPESPNGNTVLGGTWGDWMTPEKGEQFTFKPWRTDADLLANTQSGSPLPVGQVQCYRACRLDTSNSTSLWQLDSGMPLLARATTDQGAAWFCSTLPTVGESNLLRNGVTFYVMMQRALARGASVLGMARQLEAGLLPGSAGTEWKPLDETSKQNWNSQRTISAGLYESDGKLLALNRPLAEDTATVMGDEALNEVLAGLEYTRIDDKVGGAMQLANEVWRTFLVIMIFALIAEALLCVPEKPAQKASAADFKKEPAIVAT</sequence>
<dbReference type="RefSeq" id="WP_077023024.1">
    <property type="nucleotide sequence ID" value="NZ_CP017641.1"/>
</dbReference>
<feature type="transmembrane region" description="Helical" evidence="1">
    <location>
        <begin position="6"/>
        <end position="24"/>
    </location>
</feature>
<dbReference type="EMBL" id="CP017641">
    <property type="protein sequence ID" value="APZ91233.1"/>
    <property type="molecule type" value="Genomic_DNA"/>
</dbReference>
<dbReference type="AlphaFoldDB" id="A0A1P8WB27"/>
<dbReference type="InterPro" id="IPR011933">
    <property type="entry name" value="Double_TM_dom"/>
</dbReference>
<dbReference type="InterPro" id="IPR024163">
    <property type="entry name" value="Aerotolerance_reg_N"/>
</dbReference>
<dbReference type="OrthoDB" id="224458at2"/>
<proteinExistence type="predicted"/>
<evidence type="ECO:0000259" key="2">
    <source>
        <dbReference type="Pfam" id="PF07584"/>
    </source>
</evidence>
<feature type="domain" description="Aerotolerance regulator N-terminal" evidence="2">
    <location>
        <begin position="1"/>
        <end position="76"/>
    </location>
</feature>
<organism evidence="3 4">
    <name type="scientific">Fuerstiella marisgermanici</name>
    <dbReference type="NCBI Taxonomy" id="1891926"/>
    <lineage>
        <taxon>Bacteria</taxon>
        <taxon>Pseudomonadati</taxon>
        <taxon>Planctomycetota</taxon>
        <taxon>Planctomycetia</taxon>
        <taxon>Planctomycetales</taxon>
        <taxon>Planctomycetaceae</taxon>
        <taxon>Fuerstiella</taxon>
    </lineage>
</organism>